<gene>
    <name evidence="1" type="ORF">AAV99_08165</name>
</gene>
<sequence length="173" mass="19692">MELGPAEISLNDDHLAMIGRATALEAQAKNFLTLSLKRLRNSNHTEWIASDKKQFKQIVTDISAAVEDMPKLKEAFSCIFASHERWRDKRNLVVHATWACRPDGKPVAYCYRRSLRADENDVVNAMNDCWWLAKQCREFAQQIGEAVLSGELEKCREGDGRVHIKLENGSVTF</sequence>
<evidence type="ECO:0000313" key="1">
    <source>
        <dbReference type="EMBL" id="KLI63698.1"/>
    </source>
</evidence>
<dbReference type="AlphaFoldDB" id="A0A0H0XM62"/>
<dbReference type="STRING" id="874156.GCA_001021555_01686"/>
<evidence type="ECO:0000313" key="2">
    <source>
        <dbReference type="Proteomes" id="UP000053455"/>
    </source>
</evidence>
<comment type="caution">
    <text evidence="1">The sequence shown here is derived from an EMBL/GenBank/DDBJ whole genome shotgun (WGS) entry which is preliminary data.</text>
</comment>
<dbReference type="EMBL" id="LBHU01000002">
    <property type="protein sequence ID" value="KLI63698.1"/>
    <property type="molecule type" value="Genomic_DNA"/>
</dbReference>
<dbReference type="PATRIC" id="fig|874156.12.peg.1680"/>
<reference evidence="1 2" key="1">
    <citation type="submission" date="2015-04" db="EMBL/GenBank/DDBJ databases">
        <title>The draft genome sequence of Erythrobacter marinus HWDM-33.</title>
        <authorList>
            <person name="Zhuang L."/>
            <person name="Liu Y."/>
            <person name="Shao Z."/>
        </authorList>
    </citation>
    <scope>NUCLEOTIDE SEQUENCE [LARGE SCALE GENOMIC DNA]</scope>
    <source>
        <strain evidence="1 2">HWDM-33</strain>
    </source>
</reference>
<dbReference type="RefSeq" id="WP_047093513.1">
    <property type="nucleotide sequence ID" value="NZ_LBHU01000002.1"/>
</dbReference>
<keyword evidence="2" id="KW-1185">Reference proteome</keyword>
<name>A0A0H0XM62_9SPHN</name>
<organism evidence="1 2">
    <name type="scientific">Aurantiacibacter marinus</name>
    <dbReference type="NCBI Taxonomy" id="874156"/>
    <lineage>
        <taxon>Bacteria</taxon>
        <taxon>Pseudomonadati</taxon>
        <taxon>Pseudomonadota</taxon>
        <taxon>Alphaproteobacteria</taxon>
        <taxon>Sphingomonadales</taxon>
        <taxon>Erythrobacteraceae</taxon>
        <taxon>Aurantiacibacter</taxon>
    </lineage>
</organism>
<protein>
    <submittedName>
        <fullName evidence="1">Uncharacterized protein</fullName>
    </submittedName>
</protein>
<accession>A0A0H0XM62</accession>
<proteinExistence type="predicted"/>
<dbReference type="OrthoDB" id="9982533at2"/>
<dbReference type="Proteomes" id="UP000053455">
    <property type="component" value="Unassembled WGS sequence"/>
</dbReference>